<dbReference type="GO" id="GO:0000139">
    <property type="term" value="C:Golgi membrane"/>
    <property type="evidence" value="ECO:0007669"/>
    <property type="project" value="TreeGrafter"/>
</dbReference>
<keyword evidence="6 9" id="KW-1133">Transmembrane helix</keyword>
<evidence type="ECO:0000256" key="5">
    <source>
        <dbReference type="ARBA" id="ARBA00022833"/>
    </source>
</evidence>
<dbReference type="PROSITE" id="PS50089">
    <property type="entry name" value="ZF_RING_2"/>
    <property type="match status" value="1"/>
</dbReference>
<sequence>MSMCLLLPRALVDLSHLSPEERWRVEHARMHAKHRGHEAMHAEMVLILIATLVVAQLLLVQWKQRHPRSYNMVTLFQMWVVPLYFTVKLYWWRFLVIWVLFSAVTAFVTFRATRKPLVQTTPRLVYKWFLLIYKISYATGIVGYMAVMFTLFGLNLLFRIKPEDAMDFGISLLFYGLYYGVLERDFAEMCADYMASTIGFYSASGMPTKHLSDSVCAVCGQQIFVDVNEEGIIENTYRLSCNHVFHEFCIRGWCIVGKKQTCPYCKEKVDLKRMFSNPYPFSTEELAPWFFCPRAGHGATGALGELGGRGFGRTAAPVGGRQEPPSWRRGAAPARAVLPSCLPEAL</sequence>
<dbReference type="PANTHER" id="PTHR13407:SF1">
    <property type="entry name" value="E3 UBIQUITIN LIGASE RNF121"/>
    <property type="match status" value="1"/>
</dbReference>
<proteinExistence type="predicted"/>
<dbReference type="InterPro" id="IPR001841">
    <property type="entry name" value="Znf_RING"/>
</dbReference>
<evidence type="ECO:0000256" key="8">
    <source>
        <dbReference type="PROSITE-ProRule" id="PRU00175"/>
    </source>
</evidence>
<keyword evidence="7 9" id="KW-0472">Membrane</keyword>
<dbReference type="InterPro" id="IPR013083">
    <property type="entry name" value="Znf_RING/FYVE/PHD"/>
</dbReference>
<dbReference type="CDD" id="cd16475">
    <property type="entry name" value="RING-H2_RNF121-like"/>
    <property type="match status" value="1"/>
</dbReference>
<keyword evidence="5" id="KW-0862">Zinc</keyword>
<evidence type="ECO:0000256" key="3">
    <source>
        <dbReference type="ARBA" id="ARBA00022723"/>
    </source>
</evidence>
<dbReference type="SMART" id="SM00184">
    <property type="entry name" value="RING"/>
    <property type="match status" value="1"/>
</dbReference>
<evidence type="ECO:0000256" key="1">
    <source>
        <dbReference type="ARBA" id="ARBA00004141"/>
    </source>
</evidence>
<dbReference type="PANTHER" id="PTHR13407">
    <property type="entry name" value="RNF121 PROTEIN"/>
    <property type="match status" value="1"/>
</dbReference>
<evidence type="ECO:0000313" key="11">
    <source>
        <dbReference type="Ensembl" id="ENSCMMP00000023145.1"/>
    </source>
</evidence>
<organism evidence="11 12">
    <name type="scientific">Cairina moschata</name>
    <name type="common">Muscovy duck</name>
    <dbReference type="NCBI Taxonomy" id="8855"/>
    <lineage>
        <taxon>Eukaryota</taxon>
        <taxon>Metazoa</taxon>
        <taxon>Chordata</taxon>
        <taxon>Craniata</taxon>
        <taxon>Vertebrata</taxon>
        <taxon>Euteleostomi</taxon>
        <taxon>Archelosauria</taxon>
        <taxon>Archosauria</taxon>
        <taxon>Dinosauria</taxon>
        <taxon>Saurischia</taxon>
        <taxon>Theropoda</taxon>
        <taxon>Coelurosauria</taxon>
        <taxon>Aves</taxon>
        <taxon>Neognathae</taxon>
        <taxon>Galloanserae</taxon>
        <taxon>Anseriformes</taxon>
        <taxon>Anatidae</taxon>
        <taxon>Anatinae</taxon>
        <taxon>Cairina</taxon>
    </lineage>
</organism>
<keyword evidence="3" id="KW-0479">Metal-binding</keyword>
<reference evidence="11" key="1">
    <citation type="submission" date="2025-08" db="UniProtKB">
        <authorList>
            <consortium name="Ensembl"/>
        </authorList>
    </citation>
    <scope>IDENTIFICATION</scope>
</reference>
<evidence type="ECO:0000256" key="4">
    <source>
        <dbReference type="ARBA" id="ARBA00022771"/>
    </source>
</evidence>
<evidence type="ECO:0000256" key="6">
    <source>
        <dbReference type="ARBA" id="ARBA00022989"/>
    </source>
</evidence>
<protein>
    <submittedName>
        <fullName evidence="11">Ring finger protein 121</fullName>
    </submittedName>
</protein>
<evidence type="ECO:0000256" key="7">
    <source>
        <dbReference type="ARBA" id="ARBA00023136"/>
    </source>
</evidence>
<evidence type="ECO:0000259" key="10">
    <source>
        <dbReference type="PROSITE" id="PS50089"/>
    </source>
</evidence>
<dbReference type="GO" id="GO:0061630">
    <property type="term" value="F:ubiquitin protein ligase activity"/>
    <property type="evidence" value="ECO:0007669"/>
    <property type="project" value="TreeGrafter"/>
</dbReference>
<name>A0A8C3CPX1_CAIMO</name>
<evidence type="ECO:0000313" key="12">
    <source>
        <dbReference type="Proteomes" id="UP000694556"/>
    </source>
</evidence>
<dbReference type="AlphaFoldDB" id="A0A8C3CPX1"/>
<dbReference type="GO" id="GO:0005789">
    <property type="term" value="C:endoplasmic reticulum membrane"/>
    <property type="evidence" value="ECO:0007669"/>
    <property type="project" value="TreeGrafter"/>
</dbReference>
<feature type="transmembrane region" description="Helical" evidence="9">
    <location>
        <begin position="41"/>
        <end position="62"/>
    </location>
</feature>
<keyword evidence="12" id="KW-1185">Reference proteome</keyword>
<feature type="transmembrane region" description="Helical" evidence="9">
    <location>
        <begin position="131"/>
        <end position="153"/>
    </location>
</feature>
<evidence type="ECO:0000256" key="9">
    <source>
        <dbReference type="SAM" id="Phobius"/>
    </source>
</evidence>
<feature type="domain" description="RING-type" evidence="10">
    <location>
        <begin position="216"/>
        <end position="266"/>
    </location>
</feature>
<dbReference type="GO" id="GO:0036503">
    <property type="term" value="P:ERAD pathway"/>
    <property type="evidence" value="ECO:0007669"/>
    <property type="project" value="TreeGrafter"/>
</dbReference>
<dbReference type="Gene3D" id="3.30.40.10">
    <property type="entry name" value="Zinc/RING finger domain, C3HC4 (zinc finger)"/>
    <property type="match status" value="1"/>
</dbReference>
<accession>A0A8C3CPX1</accession>
<evidence type="ECO:0000256" key="2">
    <source>
        <dbReference type="ARBA" id="ARBA00022692"/>
    </source>
</evidence>
<dbReference type="Proteomes" id="UP000694556">
    <property type="component" value="Unassembled WGS sequence"/>
</dbReference>
<feature type="transmembrane region" description="Helical" evidence="9">
    <location>
        <begin position="91"/>
        <end position="110"/>
    </location>
</feature>
<dbReference type="FunFam" id="3.30.40.10:FF:000074">
    <property type="entry name" value="Ring finger protein 121"/>
    <property type="match status" value="1"/>
</dbReference>
<dbReference type="SUPFAM" id="SSF57850">
    <property type="entry name" value="RING/U-box"/>
    <property type="match status" value="1"/>
</dbReference>
<feature type="transmembrane region" description="Helical" evidence="9">
    <location>
        <begin position="165"/>
        <end position="182"/>
    </location>
</feature>
<keyword evidence="4 8" id="KW-0863">Zinc-finger</keyword>
<dbReference type="InterPro" id="IPR040176">
    <property type="entry name" value="RNF121/RNF175"/>
</dbReference>
<dbReference type="GO" id="GO:0008270">
    <property type="term" value="F:zinc ion binding"/>
    <property type="evidence" value="ECO:0007669"/>
    <property type="project" value="UniProtKB-KW"/>
</dbReference>
<reference evidence="11" key="2">
    <citation type="submission" date="2025-09" db="UniProtKB">
        <authorList>
            <consortium name="Ensembl"/>
        </authorList>
    </citation>
    <scope>IDENTIFICATION</scope>
</reference>
<keyword evidence="2 9" id="KW-0812">Transmembrane</keyword>
<comment type="subcellular location">
    <subcellularLocation>
        <location evidence="1">Membrane</location>
        <topology evidence="1">Multi-pass membrane protein</topology>
    </subcellularLocation>
</comment>
<dbReference type="Ensembl" id="ENSCMMT00000025337.1">
    <property type="protein sequence ID" value="ENSCMMP00000023145.1"/>
    <property type="gene ID" value="ENSCMMG00000014471.1"/>
</dbReference>